<organism evidence="1 2">
    <name type="scientific">Peptostreptococcus russellii</name>
    <dbReference type="NCBI Taxonomy" id="215200"/>
    <lineage>
        <taxon>Bacteria</taxon>
        <taxon>Bacillati</taxon>
        <taxon>Bacillota</taxon>
        <taxon>Clostridia</taxon>
        <taxon>Peptostreptococcales</taxon>
        <taxon>Peptostreptococcaceae</taxon>
        <taxon>Peptostreptococcus</taxon>
    </lineage>
</organism>
<sequence>MSKKSKYGLSIFSALIIILIALSLTFKNAQDNSVKVTSISGDEKELDNINLVNSNISSRMFSDRTEDKDIKSRSYLISSKNSEKLNLNKDKNNSLYLSSKTKKYIPLENDSTGVYSDSYISNDNDELLINFYDRDFKEALYNYDDNLFKFKLKKDSDLYKYIKKDSNTSVYNIGHNNKKYCIVVVDNENEFRDKQEKDLANKSSTEGKKYKYNGKIFVLEMNFKDKNYKEISSVDISDEFNEMPSIGYVSAFDKIIVSIESKYKGKYFIFDTEKNTVVPQNIENLPKSDDDNRPISVLSIVEGNFPYYDKKDNKLNIIHTDIKNGSIVIFKYILEDNQLKFSEKVDTKIPMINDTYAISKDNKVIKTDINRQNMDEDSTQTPYMISVSSDMPNYYLLLNQSKNDKIIFFKVVSIDIFKNMNHKSTENINYGYQNLGSNPALEINIYDKKANKVVYQGLIDGPVRSNLFDFILCDVEDINK</sequence>
<keyword evidence="2" id="KW-1185">Reference proteome</keyword>
<name>A0A2P7Q1K7_9FIRM</name>
<evidence type="ECO:0000313" key="2">
    <source>
        <dbReference type="Proteomes" id="UP000241434"/>
    </source>
</evidence>
<evidence type="ECO:0000313" key="1">
    <source>
        <dbReference type="EMBL" id="PSJ31836.1"/>
    </source>
</evidence>
<dbReference type="EMBL" id="JYGE01000003">
    <property type="protein sequence ID" value="PSJ31836.1"/>
    <property type="molecule type" value="Genomic_DNA"/>
</dbReference>
<gene>
    <name evidence="1" type="ORF">UF10_04275</name>
</gene>
<reference evidence="1" key="1">
    <citation type="thesis" date="2015" institute="Rutgers" country="The State University of New Jersey, 14 College Farm Rd., New Brunswick, NJ, USA">
        <title>Ammonia toxicity in bacteria and its implications for treatment of and resource recovery from highly nitrogenous organic wastes.</title>
        <authorList>
            <person name="Luther A.K."/>
        </authorList>
    </citation>
    <scope>NUCLEOTIDE SEQUENCE</scope>
    <source>
        <strain evidence="1">RT-10B</strain>
    </source>
</reference>
<comment type="caution">
    <text evidence="1">The sequence shown here is derived from an EMBL/GenBank/DDBJ whole genome shotgun (WGS) entry which is preliminary data.</text>
</comment>
<dbReference type="Proteomes" id="UP000241434">
    <property type="component" value="Unassembled WGS sequence"/>
</dbReference>
<dbReference type="OrthoDB" id="1758420at2"/>
<dbReference type="AlphaFoldDB" id="A0A2P7Q1K7"/>
<proteinExistence type="predicted"/>
<dbReference type="RefSeq" id="WP_106776588.1">
    <property type="nucleotide sequence ID" value="NZ_JYGE01000003.1"/>
</dbReference>
<protein>
    <submittedName>
        <fullName evidence="1">Uncharacterized protein</fullName>
    </submittedName>
</protein>
<accession>A0A2P7Q1K7</accession>